<sequence length="57" mass="6602">MSTSAQYVEQFESLDDWKKFGPDLGSEYFPKFNIPTQTYQQWLQENPQGVIGNVVTN</sequence>
<comment type="caution">
    <text evidence="1">The sequence shown here is derived from an EMBL/GenBank/DDBJ whole genome shotgun (WGS) entry which is preliminary data.</text>
</comment>
<evidence type="ECO:0000313" key="2">
    <source>
        <dbReference type="Proteomes" id="UP000029999"/>
    </source>
</evidence>
<reference evidence="1 2" key="1">
    <citation type="submission" date="2014-09" db="EMBL/GenBank/DDBJ databases">
        <authorList>
            <person name="Grob C."/>
            <person name="Taubert M."/>
            <person name="Howat A.M."/>
            <person name="Burns O.J."/>
            <person name="Dixon J.L."/>
            <person name="Chen Y."/>
            <person name="Murrell J.C."/>
        </authorList>
    </citation>
    <scope>NUCLEOTIDE SEQUENCE [LARGE SCALE GENOMIC DNA]</scope>
    <source>
        <strain evidence="1">L4</strain>
    </source>
</reference>
<gene>
    <name evidence="1" type="ORF">LP43_1294</name>
</gene>
<dbReference type="AlphaFoldDB" id="A0A0A0BGL5"/>
<proteinExistence type="predicted"/>
<accession>A0A0A0BGL5</accession>
<dbReference type="STRING" id="392484.LP43_1294"/>
<name>A0A0A0BGL5_9GAMM</name>
<evidence type="ECO:0000313" key="1">
    <source>
        <dbReference type="EMBL" id="KGM06802.1"/>
    </source>
</evidence>
<dbReference type="RefSeq" id="WP_281085166.1">
    <property type="nucleotide sequence ID" value="NZ_JRQD01000003.1"/>
</dbReference>
<organism evidence="1 2">
    <name type="scientific">Methylophaga thiooxydans</name>
    <dbReference type="NCBI Taxonomy" id="392484"/>
    <lineage>
        <taxon>Bacteria</taxon>
        <taxon>Pseudomonadati</taxon>
        <taxon>Pseudomonadota</taxon>
        <taxon>Gammaproteobacteria</taxon>
        <taxon>Thiotrichales</taxon>
        <taxon>Piscirickettsiaceae</taxon>
        <taxon>Methylophaga</taxon>
    </lineage>
</organism>
<protein>
    <submittedName>
        <fullName evidence="1">Uncharacterized protein</fullName>
    </submittedName>
</protein>
<dbReference type="EMBL" id="JRQD01000003">
    <property type="protein sequence ID" value="KGM06802.1"/>
    <property type="molecule type" value="Genomic_DNA"/>
</dbReference>
<dbReference type="Proteomes" id="UP000029999">
    <property type="component" value="Unassembled WGS sequence"/>
</dbReference>